<dbReference type="AlphaFoldDB" id="A0A174H3Z4"/>
<evidence type="ECO:0008006" key="3">
    <source>
        <dbReference type="Google" id="ProtNLM"/>
    </source>
</evidence>
<evidence type="ECO:0000313" key="2">
    <source>
        <dbReference type="Proteomes" id="UP000095431"/>
    </source>
</evidence>
<name>A0A174H3Z4_9FIRM</name>
<accession>A0A174H3Z4</accession>
<reference evidence="1 2" key="1">
    <citation type="submission" date="2015-09" db="EMBL/GenBank/DDBJ databases">
        <authorList>
            <consortium name="Pathogen Informatics"/>
        </authorList>
    </citation>
    <scope>NUCLEOTIDE SEQUENCE [LARGE SCALE GENOMIC DNA]</scope>
    <source>
        <strain evidence="1 2">2789STDY5834863</strain>
    </source>
</reference>
<sequence length="168" mass="19616">MIKNKYFHGAKISSYGVSEVFLDYQCMAEMAQAEFIDIYSEEYEDACWELYNGEDCYYYDSDGHTYDYEGCIERIEELKDMIANARGEQDVSKWEKDIDSLTYNCECIGICDYMEITEEAARIMKESGSDEIVYYSKELDMYIWGITHYGTSWKLMLTSIPIPEDNAA</sequence>
<organism evidence="1 2">
    <name type="scientific">Blautia wexlerae</name>
    <dbReference type="NCBI Taxonomy" id="418240"/>
    <lineage>
        <taxon>Bacteria</taxon>
        <taxon>Bacillati</taxon>
        <taxon>Bacillota</taxon>
        <taxon>Clostridia</taxon>
        <taxon>Lachnospirales</taxon>
        <taxon>Lachnospiraceae</taxon>
        <taxon>Blautia</taxon>
    </lineage>
</organism>
<proteinExistence type="predicted"/>
<dbReference type="Proteomes" id="UP000095431">
    <property type="component" value="Unassembled WGS sequence"/>
</dbReference>
<dbReference type="EMBL" id="CYZN01000038">
    <property type="protein sequence ID" value="CUO68056.1"/>
    <property type="molecule type" value="Genomic_DNA"/>
</dbReference>
<gene>
    <name evidence="1" type="ORF">ERS852478_03557</name>
</gene>
<evidence type="ECO:0000313" key="1">
    <source>
        <dbReference type="EMBL" id="CUO68056.1"/>
    </source>
</evidence>
<dbReference type="RefSeq" id="WP_055201431.1">
    <property type="nucleotide sequence ID" value="NZ_BTHH01000008.1"/>
</dbReference>
<protein>
    <recommendedName>
        <fullName evidence="3">Antirestriction protein ArdA</fullName>
    </recommendedName>
</protein>